<feature type="region of interest" description="Disordered" evidence="1">
    <location>
        <begin position="164"/>
        <end position="195"/>
    </location>
</feature>
<comment type="caution">
    <text evidence="2">The sequence shown here is derived from an EMBL/GenBank/DDBJ whole genome shotgun (WGS) entry which is preliminary data.</text>
</comment>
<dbReference type="EMBL" id="PGCI01000253">
    <property type="protein sequence ID" value="PLW32054.1"/>
    <property type="molecule type" value="Genomic_DNA"/>
</dbReference>
<dbReference type="AlphaFoldDB" id="A0A2N5U2T1"/>
<proteinExistence type="predicted"/>
<name>A0A2N5U2T1_9BASI</name>
<evidence type="ECO:0000313" key="2">
    <source>
        <dbReference type="EMBL" id="PLW32054.1"/>
    </source>
</evidence>
<feature type="region of interest" description="Disordered" evidence="1">
    <location>
        <begin position="1"/>
        <end position="131"/>
    </location>
</feature>
<accession>A0A2N5U2T1</accession>
<dbReference type="Proteomes" id="UP000235392">
    <property type="component" value="Unassembled WGS sequence"/>
</dbReference>
<evidence type="ECO:0000256" key="1">
    <source>
        <dbReference type="SAM" id="MobiDB-lite"/>
    </source>
</evidence>
<gene>
    <name evidence="2" type="ORF">PCASD_18454</name>
</gene>
<evidence type="ECO:0000313" key="3">
    <source>
        <dbReference type="Proteomes" id="UP000235392"/>
    </source>
</evidence>
<sequence>MKNVDSLQDKTDAAQTQPQTQGEKDGRNQLGETQHTERRIAVGDPAHVAASVTGGRTTSTKRPRLSTVAEKQQAQAKDTRAPNEEELENSGEEDDDPSDIIELLRTKTKSGNSTVRGEPLPNRNEECTHKAPLKRLMERALKAEEDGDDAQADRYIKMYAEAKGNAPTARKAKPLTDPPRSANATQSSGKPAKKRLVKQRGLTFVANQVDTFLDMGLPPYFNKNMKELKGPLPITIFSKRWQDAAMIHHSEKQQRASKATTDKDAFTGLCYPNNGNKPIASGQLTSAGSINCFKTSTSLMSLQSGP</sequence>
<organism evidence="2 3">
    <name type="scientific">Puccinia coronata f. sp. avenae</name>
    <dbReference type="NCBI Taxonomy" id="200324"/>
    <lineage>
        <taxon>Eukaryota</taxon>
        <taxon>Fungi</taxon>
        <taxon>Dikarya</taxon>
        <taxon>Basidiomycota</taxon>
        <taxon>Pucciniomycotina</taxon>
        <taxon>Pucciniomycetes</taxon>
        <taxon>Pucciniales</taxon>
        <taxon>Pucciniaceae</taxon>
        <taxon>Puccinia</taxon>
    </lineage>
</organism>
<protein>
    <submittedName>
        <fullName evidence="2">Uncharacterized protein</fullName>
    </submittedName>
</protein>
<feature type="compositionally biased region" description="Acidic residues" evidence="1">
    <location>
        <begin position="84"/>
        <end position="99"/>
    </location>
</feature>
<reference evidence="2 3" key="1">
    <citation type="submission" date="2017-11" db="EMBL/GenBank/DDBJ databases">
        <title>De novo assembly and phasing of dikaryotic genomes from two isolates of Puccinia coronata f. sp. avenae, the causal agent of oat crown rust.</title>
        <authorList>
            <person name="Miller M.E."/>
            <person name="Zhang Y."/>
            <person name="Omidvar V."/>
            <person name="Sperschneider J."/>
            <person name="Schwessinger B."/>
            <person name="Raley C."/>
            <person name="Palmer J.M."/>
            <person name="Garnica D."/>
            <person name="Upadhyaya N."/>
            <person name="Rathjen J."/>
            <person name="Taylor J.M."/>
            <person name="Park R.F."/>
            <person name="Dodds P.N."/>
            <person name="Hirsch C.D."/>
            <person name="Kianian S.F."/>
            <person name="Figueroa M."/>
        </authorList>
    </citation>
    <scope>NUCLEOTIDE SEQUENCE [LARGE SCALE GENOMIC DNA]</scope>
    <source>
        <strain evidence="2">12SD80</strain>
    </source>
</reference>